<keyword evidence="1" id="KW-0698">rRNA processing</keyword>
<evidence type="ECO:0000256" key="7">
    <source>
        <dbReference type="ARBA" id="ARBA00042050"/>
    </source>
</evidence>
<dbReference type="PANTHER" id="PTHR22808:SF3">
    <property type="entry name" value="5-METHYLCYTOSINE RRNA METHYLTRANSFERASE NSUN4"/>
    <property type="match status" value="1"/>
</dbReference>
<dbReference type="InterPro" id="IPR001678">
    <property type="entry name" value="MeTrfase_RsmB-F_NOP2_dom"/>
</dbReference>
<dbReference type="RefSeq" id="WP_184653175.1">
    <property type="nucleotide sequence ID" value="NZ_JACHFR010000003.1"/>
</dbReference>
<reference evidence="11 12" key="1">
    <citation type="submission" date="2020-08" db="EMBL/GenBank/DDBJ databases">
        <title>Genomic Encyclopedia of Type Strains, Phase IV (KMG-IV): sequencing the most valuable type-strain genomes for metagenomic binning, comparative biology and taxonomic classification.</title>
        <authorList>
            <person name="Goeker M."/>
        </authorList>
    </citation>
    <scope>NUCLEOTIDE SEQUENCE [LARGE SCALE GENOMIC DNA]</scope>
    <source>
        <strain evidence="11 12">DSM 103679</strain>
    </source>
</reference>
<name>A0A840SFU2_9SPIR</name>
<dbReference type="PRINTS" id="PR02008">
    <property type="entry name" value="RCMTFAMILY"/>
</dbReference>
<feature type="binding site" evidence="9">
    <location>
        <position position="149"/>
    </location>
    <ligand>
        <name>S-adenosyl-L-methionine</name>
        <dbReference type="ChEBI" id="CHEBI:59789"/>
    </ligand>
</feature>
<evidence type="ECO:0000256" key="2">
    <source>
        <dbReference type="ARBA" id="ARBA00022603"/>
    </source>
</evidence>
<dbReference type="GO" id="GO:0031167">
    <property type="term" value="P:rRNA methylation"/>
    <property type="evidence" value="ECO:0007669"/>
    <property type="project" value="TreeGrafter"/>
</dbReference>
<dbReference type="Proteomes" id="UP000578697">
    <property type="component" value="Unassembled WGS sequence"/>
</dbReference>
<gene>
    <name evidence="11" type="ORF">HNP77_002146</name>
</gene>
<feature type="binding site" evidence="9">
    <location>
        <begin position="76"/>
        <end position="82"/>
    </location>
    <ligand>
        <name>S-adenosyl-L-methionine</name>
        <dbReference type="ChEBI" id="CHEBI:59789"/>
    </ligand>
</feature>
<organism evidence="11 12">
    <name type="scientific">Treponema rectale</name>
    <dbReference type="NCBI Taxonomy" id="744512"/>
    <lineage>
        <taxon>Bacteria</taxon>
        <taxon>Pseudomonadati</taxon>
        <taxon>Spirochaetota</taxon>
        <taxon>Spirochaetia</taxon>
        <taxon>Spirochaetales</taxon>
        <taxon>Treponemataceae</taxon>
        <taxon>Treponema</taxon>
    </lineage>
</organism>
<dbReference type="EMBL" id="JACHFR010000003">
    <property type="protein sequence ID" value="MBB5219764.1"/>
    <property type="molecule type" value="Genomic_DNA"/>
</dbReference>
<feature type="binding site" evidence="9">
    <location>
        <position position="100"/>
    </location>
    <ligand>
        <name>S-adenosyl-L-methionine</name>
        <dbReference type="ChEBI" id="CHEBI:59789"/>
    </ligand>
</feature>
<keyword evidence="2 9" id="KW-0489">Methyltransferase</keyword>
<dbReference type="InterPro" id="IPR023267">
    <property type="entry name" value="RCMT"/>
</dbReference>
<dbReference type="InterPro" id="IPR029063">
    <property type="entry name" value="SAM-dependent_MTases_sf"/>
</dbReference>
<keyword evidence="4 9" id="KW-0949">S-adenosyl-L-methionine</keyword>
<dbReference type="GO" id="GO:0008173">
    <property type="term" value="F:RNA methyltransferase activity"/>
    <property type="evidence" value="ECO:0007669"/>
    <property type="project" value="InterPro"/>
</dbReference>
<evidence type="ECO:0000259" key="10">
    <source>
        <dbReference type="PROSITE" id="PS51686"/>
    </source>
</evidence>
<keyword evidence="5 9" id="KW-0694">RNA-binding</keyword>
<evidence type="ECO:0000256" key="1">
    <source>
        <dbReference type="ARBA" id="ARBA00022552"/>
    </source>
</evidence>
<evidence type="ECO:0000256" key="6">
    <source>
        <dbReference type="ARBA" id="ARBA00022946"/>
    </source>
</evidence>
<dbReference type="GO" id="GO:0003723">
    <property type="term" value="F:RNA binding"/>
    <property type="evidence" value="ECO:0007669"/>
    <property type="project" value="UniProtKB-UniRule"/>
</dbReference>
<sequence>MKQKDSEKKLTGARGFDEYYKALYGERWPVLKEALFRENIYVELSWNRESYFMDPGSIVAAMCLPVDGAEKLLDLCAAPGGKTLVLAGIKNKECSLKSNERSAPRKARLDKVVESVLPEEVLPAVVTSHSDGALWCKRESEAYDSILLDAPCSSERHVLADSKYLNDWSPSRIRTLSMEQWSLMSSAWRLLRKEGFLLYGTCALSRDENDGVVAKLLKKFDDGEVCSLEYISGIFARNVSVFSGTMKSELSENVSEYLKKIFSLAVKTEYGFHIRPDCAEGAGPLYFSLIKKINKN</sequence>
<evidence type="ECO:0000313" key="12">
    <source>
        <dbReference type="Proteomes" id="UP000578697"/>
    </source>
</evidence>
<dbReference type="Pfam" id="PF01189">
    <property type="entry name" value="Methyltr_RsmB-F"/>
    <property type="match status" value="1"/>
</dbReference>
<feature type="domain" description="SAM-dependent MTase RsmB/NOP-type" evidence="10">
    <location>
        <begin position="1"/>
        <end position="293"/>
    </location>
</feature>
<evidence type="ECO:0000313" key="11">
    <source>
        <dbReference type="EMBL" id="MBB5219764.1"/>
    </source>
</evidence>
<keyword evidence="3 9" id="KW-0808">Transferase</keyword>
<comment type="catalytic activity">
    <reaction evidence="8">
        <text>a cytidine in rRNA + S-adenosyl-L-methionine = a 5-methylcytidine in rRNA + S-adenosyl-L-homocysteine + H(+)</text>
        <dbReference type="Rhea" id="RHEA:61484"/>
        <dbReference type="Rhea" id="RHEA-COMP:15836"/>
        <dbReference type="Rhea" id="RHEA-COMP:15837"/>
        <dbReference type="ChEBI" id="CHEBI:15378"/>
        <dbReference type="ChEBI" id="CHEBI:57856"/>
        <dbReference type="ChEBI" id="CHEBI:59789"/>
        <dbReference type="ChEBI" id="CHEBI:74483"/>
        <dbReference type="ChEBI" id="CHEBI:82748"/>
    </reaction>
</comment>
<feature type="active site" description="Nucleophile" evidence="9">
    <location>
        <position position="202"/>
    </location>
</feature>
<evidence type="ECO:0000256" key="3">
    <source>
        <dbReference type="ARBA" id="ARBA00022679"/>
    </source>
</evidence>
<dbReference type="Gene3D" id="3.40.50.150">
    <property type="entry name" value="Vaccinia Virus protein VP39"/>
    <property type="match status" value="1"/>
</dbReference>
<evidence type="ECO:0000256" key="9">
    <source>
        <dbReference type="PROSITE-ProRule" id="PRU01023"/>
    </source>
</evidence>
<comment type="caution">
    <text evidence="11">The sequence shown here is derived from an EMBL/GenBank/DDBJ whole genome shotgun (WGS) entry which is preliminary data.</text>
</comment>
<dbReference type="AlphaFoldDB" id="A0A840SFU2"/>
<dbReference type="InterPro" id="IPR049560">
    <property type="entry name" value="MeTrfase_RsmB-F_NOP2_cat"/>
</dbReference>
<evidence type="ECO:0000256" key="4">
    <source>
        <dbReference type="ARBA" id="ARBA00022691"/>
    </source>
</evidence>
<evidence type="ECO:0000256" key="5">
    <source>
        <dbReference type="ARBA" id="ARBA00022884"/>
    </source>
</evidence>
<comment type="similarity">
    <text evidence="9">Belongs to the class I-like SAM-binding methyltransferase superfamily. RsmB/NOP family.</text>
</comment>
<dbReference type="PROSITE" id="PS51686">
    <property type="entry name" value="SAM_MT_RSMB_NOP"/>
    <property type="match status" value="1"/>
</dbReference>
<dbReference type="SUPFAM" id="SSF53335">
    <property type="entry name" value="S-adenosyl-L-methionine-dependent methyltransferases"/>
    <property type="match status" value="1"/>
</dbReference>
<proteinExistence type="inferred from homology"/>
<keyword evidence="6" id="KW-0809">Transit peptide</keyword>
<feature type="binding site" evidence="9">
    <location>
        <position position="131"/>
    </location>
    <ligand>
        <name>S-adenosyl-L-methionine</name>
        <dbReference type="ChEBI" id="CHEBI:59789"/>
    </ligand>
</feature>
<keyword evidence="12" id="KW-1185">Reference proteome</keyword>
<accession>A0A840SFU2</accession>
<protein>
    <recommendedName>
        <fullName evidence="7">NOL1/NOP2/Sun domain family member 4</fullName>
    </recommendedName>
</protein>
<evidence type="ECO:0000256" key="8">
    <source>
        <dbReference type="ARBA" id="ARBA00049302"/>
    </source>
</evidence>
<dbReference type="PANTHER" id="PTHR22808">
    <property type="entry name" value="NCL1 YEAST -RELATED NOL1/NOP2/FMU SUN DOMAIN-CONTAINING"/>
    <property type="match status" value="1"/>
</dbReference>